<keyword evidence="2" id="KW-0812">Transmembrane</keyword>
<feature type="region of interest" description="Disordered" evidence="1">
    <location>
        <begin position="70"/>
        <end position="102"/>
    </location>
</feature>
<keyword evidence="2" id="KW-1133">Transmembrane helix</keyword>
<feature type="domain" description="Putative host cell surface-exposed lipoprotein Ltp-like HTH region" evidence="3">
    <location>
        <begin position="104"/>
        <end position="150"/>
    </location>
</feature>
<keyword evidence="2" id="KW-0472">Membrane</keyword>
<gene>
    <name evidence="4" type="ORF">OS125_11560</name>
</gene>
<dbReference type="Pfam" id="PF07553">
    <property type="entry name" value="Lipoprotein_Ltp"/>
    <property type="match status" value="2"/>
</dbReference>
<evidence type="ECO:0000313" key="5">
    <source>
        <dbReference type="Proteomes" id="UP001081709"/>
    </source>
</evidence>
<dbReference type="RefSeq" id="WP_267186889.1">
    <property type="nucleotide sequence ID" value="NZ_JAPMKV010000010.1"/>
</dbReference>
<organism evidence="4 5">
    <name type="scientific">Corynebacterium pygosceleis</name>
    <dbReference type="NCBI Taxonomy" id="2800406"/>
    <lineage>
        <taxon>Bacteria</taxon>
        <taxon>Bacillati</taxon>
        <taxon>Actinomycetota</taxon>
        <taxon>Actinomycetes</taxon>
        <taxon>Mycobacteriales</taxon>
        <taxon>Corynebacteriaceae</taxon>
        <taxon>Corynebacterium</taxon>
    </lineage>
</organism>
<dbReference type="EMBL" id="JAPMKV010000010">
    <property type="protein sequence ID" value="MCX7445868.1"/>
    <property type="molecule type" value="Genomic_DNA"/>
</dbReference>
<keyword evidence="4" id="KW-0449">Lipoprotein</keyword>
<name>A0ABT3WVS9_9CORY</name>
<dbReference type="Proteomes" id="UP001081709">
    <property type="component" value="Unassembled WGS sequence"/>
</dbReference>
<evidence type="ECO:0000256" key="2">
    <source>
        <dbReference type="SAM" id="Phobius"/>
    </source>
</evidence>
<reference evidence="4" key="1">
    <citation type="submission" date="2022-11" db="EMBL/GenBank/DDBJ databases">
        <title>Corynebacterium sp. isolated from Penguins.</title>
        <authorList>
            <person name="Sedlar K."/>
            <person name="Svec P."/>
        </authorList>
    </citation>
    <scope>NUCLEOTIDE SEQUENCE</scope>
    <source>
        <strain evidence="4">P7003</strain>
    </source>
</reference>
<evidence type="ECO:0000259" key="3">
    <source>
        <dbReference type="Pfam" id="PF07553"/>
    </source>
</evidence>
<proteinExistence type="predicted"/>
<feature type="domain" description="Putative host cell surface-exposed lipoprotein Ltp-like HTH region" evidence="3">
    <location>
        <begin position="153"/>
        <end position="200"/>
    </location>
</feature>
<accession>A0ABT3WVS9</accession>
<dbReference type="Gene3D" id="1.10.10.10">
    <property type="entry name" value="Winged helix-like DNA-binding domain superfamily/Winged helix DNA-binding domain"/>
    <property type="match status" value="2"/>
</dbReference>
<protein>
    <submittedName>
        <fullName evidence="4">Ltp family lipoprotein</fullName>
    </submittedName>
</protein>
<feature type="compositionally biased region" description="Low complexity" evidence="1">
    <location>
        <begin position="71"/>
        <end position="98"/>
    </location>
</feature>
<evidence type="ECO:0000313" key="4">
    <source>
        <dbReference type="EMBL" id="MCX7445868.1"/>
    </source>
</evidence>
<sequence>MSTPQPPQHPPAGPDGQQVVYVDRPKAPWYKRPGCLIPLILVLLMFFGFVGCTAIVGKSLDDAGLLDETTSSSAPAAVKPAKGDAPAEPAAEAPAAGDSDVPREYKNALKSAERYLKVSPFSKAGLYEQLTSEVADQYPPEAAQYAVDNVKTDWNENALKAARRYQEISPMSDAQLYDQLTSEVADQYTPEQAQYAVDNL</sequence>
<dbReference type="InterPro" id="IPR011434">
    <property type="entry name" value="Ltp-like_HTH"/>
</dbReference>
<keyword evidence="5" id="KW-1185">Reference proteome</keyword>
<comment type="caution">
    <text evidence="4">The sequence shown here is derived from an EMBL/GenBank/DDBJ whole genome shotgun (WGS) entry which is preliminary data.</text>
</comment>
<dbReference type="InterPro" id="IPR036388">
    <property type="entry name" value="WH-like_DNA-bd_sf"/>
</dbReference>
<evidence type="ECO:0000256" key="1">
    <source>
        <dbReference type="SAM" id="MobiDB-lite"/>
    </source>
</evidence>
<feature type="transmembrane region" description="Helical" evidence="2">
    <location>
        <begin position="36"/>
        <end position="56"/>
    </location>
</feature>